<evidence type="ECO:0000313" key="10">
    <source>
        <dbReference type="EMBL" id="PMD55041.1"/>
    </source>
</evidence>
<comment type="subcellular location">
    <subcellularLocation>
        <location evidence="1">Membrane</location>
        <topology evidence="1">Multi-pass membrane protein</topology>
    </subcellularLocation>
</comment>
<proteinExistence type="inferred from homology"/>
<feature type="transmembrane region" description="Helical" evidence="9">
    <location>
        <begin position="613"/>
        <end position="631"/>
    </location>
</feature>
<dbReference type="PANTHER" id="PTHR22601">
    <property type="entry name" value="ISP4 LIKE PROTEIN"/>
    <property type="match status" value="1"/>
</dbReference>
<feature type="transmembrane region" description="Helical" evidence="9">
    <location>
        <begin position="281"/>
        <end position="300"/>
    </location>
</feature>
<dbReference type="GO" id="GO:0035673">
    <property type="term" value="F:oligopeptide transmembrane transporter activity"/>
    <property type="evidence" value="ECO:0007669"/>
    <property type="project" value="InterPro"/>
</dbReference>
<dbReference type="InParanoid" id="A0A2J6SWB4"/>
<feature type="transmembrane region" description="Helical" evidence="9">
    <location>
        <begin position="142"/>
        <end position="160"/>
    </location>
</feature>
<dbReference type="InterPro" id="IPR004648">
    <property type="entry name" value="Oligpept_transpt"/>
</dbReference>
<keyword evidence="5" id="KW-0571">Peptide transport</keyword>
<evidence type="ECO:0000256" key="8">
    <source>
        <dbReference type="ARBA" id="ARBA00023136"/>
    </source>
</evidence>
<keyword evidence="11" id="KW-1185">Reference proteome</keyword>
<organism evidence="10 11">
    <name type="scientific">Hyaloscypha bicolor E</name>
    <dbReference type="NCBI Taxonomy" id="1095630"/>
    <lineage>
        <taxon>Eukaryota</taxon>
        <taxon>Fungi</taxon>
        <taxon>Dikarya</taxon>
        <taxon>Ascomycota</taxon>
        <taxon>Pezizomycotina</taxon>
        <taxon>Leotiomycetes</taxon>
        <taxon>Helotiales</taxon>
        <taxon>Hyaloscyphaceae</taxon>
        <taxon>Hyaloscypha</taxon>
        <taxon>Hyaloscypha bicolor</taxon>
    </lineage>
</organism>
<keyword evidence="8 9" id="KW-0472">Membrane</keyword>
<keyword evidence="7 9" id="KW-1133">Transmembrane helix</keyword>
<feature type="transmembrane region" description="Helical" evidence="9">
    <location>
        <begin position="459"/>
        <end position="479"/>
    </location>
</feature>
<evidence type="ECO:0000256" key="1">
    <source>
        <dbReference type="ARBA" id="ARBA00004141"/>
    </source>
</evidence>
<evidence type="ECO:0000256" key="9">
    <source>
        <dbReference type="SAM" id="Phobius"/>
    </source>
</evidence>
<evidence type="ECO:0000256" key="4">
    <source>
        <dbReference type="ARBA" id="ARBA00022692"/>
    </source>
</evidence>
<keyword evidence="4 9" id="KW-0812">Transmembrane</keyword>
<gene>
    <name evidence="10" type="ORF">K444DRAFT_645860</name>
</gene>
<dbReference type="GO" id="GO:0016020">
    <property type="term" value="C:membrane"/>
    <property type="evidence" value="ECO:0007669"/>
    <property type="project" value="UniProtKB-SubCell"/>
</dbReference>
<dbReference type="GO" id="GO:0015031">
    <property type="term" value="P:protein transport"/>
    <property type="evidence" value="ECO:0007669"/>
    <property type="project" value="UniProtKB-KW"/>
</dbReference>
<dbReference type="RefSeq" id="XP_024731945.1">
    <property type="nucleotide sequence ID" value="XM_024885137.1"/>
</dbReference>
<feature type="transmembrane region" description="Helical" evidence="9">
    <location>
        <begin position="109"/>
        <end position="130"/>
    </location>
</feature>
<evidence type="ECO:0000256" key="7">
    <source>
        <dbReference type="ARBA" id="ARBA00022989"/>
    </source>
</evidence>
<evidence type="ECO:0000256" key="5">
    <source>
        <dbReference type="ARBA" id="ARBA00022856"/>
    </source>
</evidence>
<keyword evidence="6" id="KW-0653">Protein transport</keyword>
<protein>
    <submittedName>
        <fullName evidence="10">OPT superfamily oligopeptide transporter</fullName>
    </submittedName>
</protein>
<feature type="transmembrane region" description="Helical" evidence="9">
    <location>
        <begin position="434"/>
        <end position="452"/>
    </location>
</feature>
<accession>A0A2J6SWB4</accession>
<evidence type="ECO:0000313" key="11">
    <source>
        <dbReference type="Proteomes" id="UP000235371"/>
    </source>
</evidence>
<sequence length="743" mass="83623">MGMTASEKVDNMEEIALYALHVDDDPSLNPWTFRTWLYVYSLLTFHCLGLSCFSSVLATIYQFKPQGIVLSATFLCVISYVLAMVMDYIPKKGFIGRWFNPHPFNHKEHAAILIMSSTAAHSAMAAEVIAVQRLWYTKIPNAAVCIFLIFSSQVLGYGIAGLMRKIIVYPTKFFYPANLPIMSLLETLHRKKKGETKPQLKIFYWAFALIFVWEVVPEYMMPILTGVNIFCLAKRNSMVFTNIFGGANGNEGLGFLSLCFDFQYIGSSALYLPLKTQFNTLIGYILNLAVFLGIFYGNIWRARDFPFLSQLLFSPASNSSGYITFNQTAVLDANGRLDEGLLTAEGGAPYMAATFAAYVLTQNMAITATFTHLILYNWDDLHSAFSFMSFGSLKNIAKPSFWMFWKATEPTEEDISEMDPHYRLMLRYKDAPDWWYGLVFLVSGIVGLICIYEADSGMSWWAFIIAIFLASILILFTGAQAGLTGFSLPVQPIIQMIGAYLEPGNPLTNMYFTLFGYNTVGQGLLLLRDLKLGQYAKLSPRCTFTMQMVGTLVGSVLNYIITLTITQNQREILLSIEGTHIWSGAGLQSFNTQAITWGGLAKQMYSWGSTYQWVPLGLVIGFFAPLPAYFLHRLFPKLGLNHLNMSIICWHIGWLVTGINSAIISFFLVAFWSQHYLRRYKPEWFLKFNYVLCAGLDGGTQVVVFIMTFVFFGASGKAIPFPDYWGNNVEGNIDYCMVDPANG</sequence>
<dbReference type="InterPro" id="IPR004813">
    <property type="entry name" value="OPT"/>
</dbReference>
<dbReference type="NCBIfam" id="TIGR00728">
    <property type="entry name" value="OPT_sfam"/>
    <property type="match status" value="1"/>
</dbReference>
<feature type="transmembrane region" description="Helical" evidence="9">
    <location>
        <begin position="652"/>
        <end position="673"/>
    </location>
</feature>
<comment type="similarity">
    <text evidence="2">Belongs to the oligopeptide OPT transporter family.</text>
</comment>
<feature type="transmembrane region" description="Helical" evidence="9">
    <location>
        <begin position="548"/>
        <end position="565"/>
    </location>
</feature>
<name>A0A2J6SWB4_9HELO</name>
<dbReference type="AlphaFoldDB" id="A0A2J6SWB4"/>
<evidence type="ECO:0000256" key="3">
    <source>
        <dbReference type="ARBA" id="ARBA00022448"/>
    </source>
</evidence>
<dbReference type="Proteomes" id="UP000235371">
    <property type="component" value="Unassembled WGS sequence"/>
</dbReference>
<feature type="transmembrane region" description="Helical" evidence="9">
    <location>
        <begin position="688"/>
        <end position="712"/>
    </location>
</feature>
<feature type="transmembrane region" description="Helical" evidence="9">
    <location>
        <begin position="68"/>
        <end position="89"/>
    </location>
</feature>
<feature type="transmembrane region" description="Helical" evidence="9">
    <location>
        <begin position="355"/>
        <end position="378"/>
    </location>
</feature>
<dbReference type="GeneID" id="36593214"/>
<keyword evidence="3" id="KW-0813">Transport</keyword>
<evidence type="ECO:0000256" key="6">
    <source>
        <dbReference type="ARBA" id="ARBA00022927"/>
    </source>
</evidence>
<reference evidence="10 11" key="1">
    <citation type="submission" date="2016-04" db="EMBL/GenBank/DDBJ databases">
        <title>A degradative enzymes factory behind the ericoid mycorrhizal symbiosis.</title>
        <authorList>
            <consortium name="DOE Joint Genome Institute"/>
            <person name="Martino E."/>
            <person name="Morin E."/>
            <person name="Grelet G."/>
            <person name="Kuo A."/>
            <person name="Kohler A."/>
            <person name="Daghino S."/>
            <person name="Barry K."/>
            <person name="Choi C."/>
            <person name="Cichocki N."/>
            <person name="Clum A."/>
            <person name="Copeland A."/>
            <person name="Hainaut M."/>
            <person name="Haridas S."/>
            <person name="Labutti K."/>
            <person name="Lindquist E."/>
            <person name="Lipzen A."/>
            <person name="Khouja H.-R."/>
            <person name="Murat C."/>
            <person name="Ohm R."/>
            <person name="Olson A."/>
            <person name="Spatafora J."/>
            <person name="Veneault-Fourrey C."/>
            <person name="Henrissat B."/>
            <person name="Grigoriev I."/>
            <person name="Martin F."/>
            <person name="Perotto S."/>
        </authorList>
    </citation>
    <scope>NUCLEOTIDE SEQUENCE [LARGE SCALE GENOMIC DNA]</scope>
    <source>
        <strain evidence="10 11">E</strain>
    </source>
</reference>
<evidence type="ECO:0000256" key="2">
    <source>
        <dbReference type="ARBA" id="ARBA00008807"/>
    </source>
</evidence>
<dbReference type="Pfam" id="PF03169">
    <property type="entry name" value="OPT"/>
    <property type="match status" value="1"/>
</dbReference>
<dbReference type="OrthoDB" id="9986677at2759"/>
<feature type="transmembrane region" description="Helical" evidence="9">
    <location>
        <begin position="37"/>
        <end position="61"/>
    </location>
</feature>
<dbReference type="EMBL" id="KZ613856">
    <property type="protein sequence ID" value="PMD55041.1"/>
    <property type="molecule type" value="Genomic_DNA"/>
</dbReference>